<dbReference type="EMBL" id="VSRR010008143">
    <property type="protein sequence ID" value="MPC48180.1"/>
    <property type="molecule type" value="Genomic_DNA"/>
</dbReference>
<accession>A0A5B7FKI5</accession>
<organism evidence="1 2">
    <name type="scientific">Portunus trituberculatus</name>
    <name type="common">Swimming crab</name>
    <name type="synonym">Neptunus trituberculatus</name>
    <dbReference type="NCBI Taxonomy" id="210409"/>
    <lineage>
        <taxon>Eukaryota</taxon>
        <taxon>Metazoa</taxon>
        <taxon>Ecdysozoa</taxon>
        <taxon>Arthropoda</taxon>
        <taxon>Crustacea</taxon>
        <taxon>Multicrustacea</taxon>
        <taxon>Malacostraca</taxon>
        <taxon>Eumalacostraca</taxon>
        <taxon>Eucarida</taxon>
        <taxon>Decapoda</taxon>
        <taxon>Pleocyemata</taxon>
        <taxon>Brachyura</taxon>
        <taxon>Eubrachyura</taxon>
        <taxon>Portunoidea</taxon>
        <taxon>Portunidae</taxon>
        <taxon>Portuninae</taxon>
        <taxon>Portunus</taxon>
    </lineage>
</organism>
<dbReference type="Proteomes" id="UP000324222">
    <property type="component" value="Unassembled WGS sequence"/>
</dbReference>
<proteinExistence type="predicted"/>
<evidence type="ECO:0000313" key="1">
    <source>
        <dbReference type="EMBL" id="MPC48180.1"/>
    </source>
</evidence>
<keyword evidence="2" id="KW-1185">Reference proteome</keyword>
<protein>
    <submittedName>
        <fullName evidence="1">Uncharacterized protein</fullName>
    </submittedName>
</protein>
<evidence type="ECO:0000313" key="2">
    <source>
        <dbReference type="Proteomes" id="UP000324222"/>
    </source>
</evidence>
<name>A0A5B7FKI5_PORTR</name>
<reference evidence="1 2" key="1">
    <citation type="submission" date="2019-05" db="EMBL/GenBank/DDBJ databases">
        <title>Another draft genome of Portunus trituberculatus and its Hox gene families provides insights of decapod evolution.</title>
        <authorList>
            <person name="Jeong J.-H."/>
            <person name="Song I."/>
            <person name="Kim S."/>
            <person name="Choi T."/>
            <person name="Kim D."/>
            <person name="Ryu S."/>
            <person name="Kim W."/>
        </authorList>
    </citation>
    <scope>NUCLEOTIDE SEQUENCE [LARGE SCALE GENOMIC DNA]</scope>
    <source>
        <tissue evidence="1">Muscle</tissue>
    </source>
</reference>
<sequence>MTWFADVLFNFPWWDEVVFLECVLVCPGYGRHKLAHVNVVDRKRPSVCVGHGGVGGNKAPRPAHATLLTHAHTPVDTQAHFRRMKGRSGAFNTFAQFFL</sequence>
<dbReference type="AlphaFoldDB" id="A0A5B7FKI5"/>
<comment type="caution">
    <text evidence="1">The sequence shown here is derived from an EMBL/GenBank/DDBJ whole genome shotgun (WGS) entry which is preliminary data.</text>
</comment>
<gene>
    <name evidence="1" type="ORF">E2C01_041948</name>
</gene>